<name>A0A4R3URK3_ROSSA</name>
<evidence type="ECO:0000256" key="2">
    <source>
        <dbReference type="SAM" id="SignalP"/>
    </source>
</evidence>
<keyword evidence="4" id="KW-1185">Reference proteome</keyword>
<comment type="caution">
    <text evidence="3">The sequence shown here is derived from an EMBL/GenBank/DDBJ whole genome shotgun (WGS) entry which is preliminary data.</text>
</comment>
<proteinExistence type="predicted"/>
<evidence type="ECO:0000313" key="3">
    <source>
        <dbReference type="EMBL" id="TCU93213.1"/>
    </source>
</evidence>
<feature type="compositionally biased region" description="Basic and acidic residues" evidence="1">
    <location>
        <begin position="108"/>
        <end position="118"/>
    </location>
</feature>
<reference evidence="3 4" key="1">
    <citation type="submission" date="2019-03" db="EMBL/GenBank/DDBJ databases">
        <title>Genomic Encyclopedia of Type Strains, Phase IV (KMG-IV): sequencing the most valuable type-strain genomes for metagenomic binning, comparative biology and taxonomic classification.</title>
        <authorList>
            <person name="Goeker M."/>
        </authorList>
    </citation>
    <scope>NUCLEOTIDE SEQUENCE [LARGE SCALE GENOMIC DNA]</scope>
    <source>
        <strain evidence="3 4">DSM 654</strain>
    </source>
</reference>
<feature type="signal peptide" evidence="2">
    <location>
        <begin position="1"/>
        <end position="19"/>
    </location>
</feature>
<accession>A0A4R3URK3</accession>
<organism evidence="3 4">
    <name type="scientific">Roseateles saccharophilus</name>
    <name type="common">Pseudomonas saccharophila</name>
    <dbReference type="NCBI Taxonomy" id="304"/>
    <lineage>
        <taxon>Bacteria</taxon>
        <taxon>Pseudomonadati</taxon>
        <taxon>Pseudomonadota</taxon>
        <taxon>Betaproteobacteria</taxon>
        <taxon>Burkholderiales</taxon>
        <taxon>Sphaerotilaceae</taxon>
        <taxon>Roseateles</taxon>
    </lineage>
</organism>
<evidence type="ECO:0000313" key="4">
    <source>
        <dbReference type="Proteomes" id="UP000295110"/>
    </source>
</evidence>
<feature type="region of interest" description="Disordered" evidence="1">
    <location>
        <begin position="108"/>
        <end position="134"/>
    </location>
</feature>
<evidence type="ECO:0000256" key="1">
    <source>
        <dbReference type="SAM" id="MobiDB-lite"/>
    </source>
</evidence>
<keyword evidence="2" id="KW-0732">Signal</keyword>
<dbReference type="OrthoDB" id="9157267at2"/>
<dbReference type="RefSeq" id="WP_132573392.1">
    <property type="nucleotide sequence ID" value="NZ_CBCSGL010000017.1"/>
</dbReference>
<feature type="chain" id="PRO_5020975148" description="MSHA biogenesis protein MshK" evidence="2">
    <location>
        <begin position="20"/>
        <end position="134"/>
    </location>
</feature>
<dbReference type="EMBL" id="SMBU01000019">
    <property type="protein sequence ID" value="TCU93213.1"/>
    <property type="molecule type" value="Genomic_DNA"/>
</dbReference>
<evidence type="ECO:0008006" key="5">
    <source>
        <dbReference type="Google" id="ProtNLM"/>
    </source>
</evidence>
<dbReference type="AlphaFoldDB" id="A0A4R3URK3"/>
<dbReference type="Proteomes" id="UP000295110">
    <property type="component" value="Unassembled WGS sequence"/>
</dbReference>
<sequence length="134" mass="14276">MRTRLPLLLLLLPTLSARAADEPARDPMAWPPALRGAVAAAQAASAASAPGGEAPDNSIRQVVFSSGRGYVVVRGRRYGVGEQLDGARIERVTEQAVWLRESGQLRREPLYGGVEKRPPPARAAAGAKNSKEKP</sequence>
<protein>
    <recommendedName>
        <fullName evidence="5">MSHA biogenesis protein MshK</fullName>
    </recommendedName>
</protein>
<gene>
    <name evidence="3" type="ORF">EV671_101911</name>
</gene>